<feature type="region of interest" description="Disordered" evidence="1">
    <location>
        <begin position="359"/>
        <end position="450"/>
    </location>
</feature>
<organism evidence="3 4">
    <name type="scientific">Letharia columbiana</name>
    <dbReference type="NCBI Taxonomy" id="112416"/>
    <lineage>
        <taxon>Eukaryota</taxon>
        <taxon>Fungi</taxon>
        <taxon>Dikarya</taxon>
        <taxon>Ascomycota</taxon>
        <taxon>Pezizomycotina</taxon>
        <taxon>Lecanoromycetes</taxon>
        <taxon>OSLEUM clade</taxon>
        <taxon>Lecanoromycetidae</taxon>
        <taxon>Lecanorales</taxon>
        <taxon>Lecanorineae</taxon>
        <taxon>Parmeliaceae</taxon>
        <taxon>Letharia</taxon>
    </lineage>
</organism>
<evidence type="ECO:0000256" key="1">
    <source>
        <dbReference type="SAM" id="MobiDB-lite"/>
    </source>
</evidence>
<protein>
    <recommendedName>
        <fullName evidence="2">Ribosomal RNA methyltransferase FtsJ domain-containing protein</fullName>
    </recommendedName>
</protein>
<comment type="caution">
    <text evidence="3">The sequence shown here is derived from an EMBL/GenBank/DDBJ whole genome shotgun (WGS) entry which is preliminary data.</text>
</comment>
<name>A0A8H6L7P5_9LECA</name>
<dbReference type="InterPro" id="IPR002877">
    <property type="entry name" value="RNA_MeTrfase_FtsJ_dom"/>
</dbReference>
<accession>A0A8H6L7P5</accession>
<gene>
    <name evidence="3" type="ORF">HO173_003063</name>
</gene>
<dbReference type="EMBL" id="JACCJC010000008">
    <property type="protein sequence ID" value="KAF6238558.1"/>
    <property type="molecule type" value="Genomic_DNA"/>
</dbReference>
<feature type="domain" description="Ribosomal RNA methyltransferase FtsJ" evidence="2">
    <location>
        <begin position="77"/>
        <end position="271"/>
    </location>
</feature>
<keyword evidence="4" id="KW-1185">Reference proteome</keyword>
<feature type="compositionally biased region" description="Low complexity" evidence="1">
    <location>
        <begin position="415"/>
        <end position="426"/>
    </location>
</feature>
<dbReference type="OrthoDB" id="417125at2759"/>
<dbReference type="Pfam" id="PF01728">
    <property type="entry name" value="FtsJ"/>
    <property type="match status" value="1"/>
</dbReference>
<dbReference type="GeneID" id="59284732"/>
<dbReference type="RefSeq" id="XP_037167857.1">
    <property type="nucleotide sequence ID" value="XM_037304992.1"/>
</dbReference>
<dbReference type="Proteomes" id="UP000578531">
    <property type="component" value="Unassembled WGS sequence"/>
</dbReference>
<proteinExistence type="predicted"/>
<dbReference type="Gene3D" id="3.40.50.150">
    <property type="entry name" value="Vaccinia Virus protein VP39"/>
    <property type="match status" value="1"/>
</dbReference>
<dbReference type="AlphaFoldDB" id="A0A8H6L7P5"/>
<feature type="compositionally biased region" description="Acidic residues" evidence="1">
    <location>
        <begin position="430"/>
        <end position="444"/>
    </location>
</feature>
<evidence type="ECO:0000259" key="2">
    <source>
        <dbReference type="Pfam" id="PF01728"/>
    </source>
</evidence>
<evidence type="ECO:0000313" key="3">
    <source>
        <dbReference type="EMBL" id="KAF6238558.1"/>
    </source>
</evidence>
<dbReference type="SUPFAM" id="SSF53335">
    <property type="entry name" value="S-adenosyl-L-methionine-dependent methyltransferases"/>
    <property type="match status" value="1"/>
</dbReference>
<sequence length="450" mass="50207">MDEISREPERSPEDQIIASFLKKRSPTYRSLREISTIVWSDSRATAYFARERGSADNPGDEGRRKHYNLMRGIGDEMQRETGVLKLERPRPEVLDLCMAPGGYTASIRKYSRQANVSAITLPEDQGGLKILVPHGNGTQVEVLEADITMFAAEFGVVEIPDNHPEASKFSNEKPFQKKLFDLVFCDGHVARTWNRPSNCPPTELSRLECSQLIFAMQRIREGGTLIILLHGADVYHSVKLLEIFGHFSHIQVFKPVRGHTRKSSFYLVAKEMQPGRLAARAAVTQWKQNWKHATFLAPAEDELDAHNETEALLKQVERKEDSSKLVENFGARLIHLGEPIWEIQEKALKALMERLEQGSAKPGMEKSAETSEECTTADPAVLTELARDTDDSSYASWTKKQGRGTESDQDSVGQTSTAATEIAAAAVRDSEEDLDEAGDPDDVDTAPVLE</sequence>
<dbReference type="GO" id="GO:0008168">
    <property type="term" value="F:methyltransferase activity"/>
    <property type="evidence" value="ECO:0007669"/>
    <property type="project" value="InterPro"/>
</dbReference>
<reference evidence="3 4" key="1">
    <citation type="journal article" date="2020" name="Genomics">
        <title>Complete, high-quality genomes from long-read metagenomic sequencing of two wolf lichen thalli reveals enigmatic genome architecture.</title>
        <authorList>
            <person name="McKenzie S.K."/>
            <person name="Walston R.F."/>
            <person name="Allen J.L."/>
        </authorList>
    </citation>
    <scope>NUCLEOTIDE SEQUENCE [LARGE SCALE GENOMIC DNA]</scope>
    <source>
        <strain evidence="3">WasteWater2</strain>
    </source>
</reference>
<evidence type="ECO:0000313" key="4">
    <source>
        <dbReference type="Proteomes" id="UP000578531"/>
    </source>
</evidence>
<dbReference type="GO" id="GO:0032259">
    <property type="term" value="P:methylation"/>
    <property type="evidence" value="ECO:0007669"/>
    <property type="project" value="InterPro"/>
</dbReference>
<dbReference type="InterPro" id="IPR029063">
    <property type="entry name" value="SAM-dependent_MTases_sf"/>
</dbReference>